<evidence type="ECO:0000256" key="1">
    <source>
        <dbReference type="SAM" id="Phobius"/>
    </source>
</evidence>
<dbReference type="RefSeq" id="WP_354619139.1">
    <property type="nucleotide sequence ID" value="NZ_JBEWYP010000008.1"/>
</dbReference>
<dbReference type="Proteomes" id="UP001549773">
    <property type="component" value="Unassembled WGS sequence"/>
</dbReference>
<feature type="transmembrane region" description="Helical" evidence="1">
    <location>
        <begin position="117"/>
        <end position="135"/>
    </location>
</feature>
<name>A0ABV2U1C1_9FLAO</name>
<feature type="transmembrane region" description="Helical" evidence="1">
    <location>
        <begin position="78"/>
        <end position="97"/>
    </location>
</feature>
<organism evidence="2 3">
    <name type="scientific">Sediminicola luteus</name>
    <dbReference type="NCBI Taxonomy" id="319238"/>
    <lineage>
        <taxon>Bacteria</taxon>
        <taxon>Pseudomonadati</taxon>
        <taxon>Bacteroidota</taxon>
        <taxon>Flavobacteriia</taxon>
        <taxon>Flavobacteriales</taxon>
        <taxon>Flavobacteriaceae</taxon>
        <taxon>Sediminicola</taxon>
    </lineage>
</organism>
<keyword evidence="1" id="KW-1133">Transmembrane helix</keyword>
<sequence length="141" mass="16613">MIEAVRLLLDLGLIVLIWMVQLVVYPSFKYYPESDLVRWHQTYTVRIAYIVMPLMMGQLLLSGFQVYDSQSFYSVGSFMLVLSLWAITFSLFVPIHGKIESNSFIPKDLHQLEKRNWIRTFLWSLIFVWSVLELFPSSTRP</sequence>
<gene>
    <name evidence="2" type="ORF">ABXZ32_13125</name>
</gene>
<keyword evidence="1" id="KW-0812">Transmembrane</keyword>
<accession>A0ABV2U1C1</accession>
<keyword evidence="3" id="KW-1185">Reference proteome</keyword>
<keyword evidence="1" id="KW-0472">Membrane</keyword>
<protein>
    <recommendedName>
        <fullName evidence="4">DUF4149 domain-containing protein</fullName>
    </recommendedName>
</protein>
<feature type="transmembrane region" description="Helical" evidence="1">
    <location>
        <begin position="7"/>
        <end position="27"/>
    </location>
</feature>
<dbReference type="EMBL" id="JBEWYP010000008">
    <property type="protein sequence ID" value="MET7030344.1"/>
    <property type="molecule type" value="Genomic_DNA"/>
</dbReference>
<proteinExistence type="predicted"/>
<feature type="transmembrane region" description="Helical" evidence="1">
    <location>
        <begin position="47"/>
        <end position="66"/>
    </location>
</feature>
<evidence type="ECO:0000313" key="3">
    <source>
        <dbReference type="Proteomes" id="UP001549773"/>
    </source>
</evidence>
<evidence type="ECO:0008006" key="4">
    <source>
        <dbReference type="Google" id="ProtNLM"/>
    </source>
</evidence>
<evidence type="ECO:0000313" key="2">
    <source>
        <dbReference type="EMBL" id="MET7030344.1"/>
    </source>
</evidence>
<reference evidence="2 3" key="1">
    <citation type="submission" date="2024-07" db="EMBL/GenBank/DDBJ databases">
        <title>The genome sequence of type strain Sediminicola luteus GDMCC 1.2596T.</title>
        <authorList>
            <person name="Liu Y."/>
        </authorList>
    </citation>
    <scope>NUCLEOTIDE SEQUENCE [LARGE SCALE GENOMIC DNA]</scope>
    <source>
        <strain evidence="2 3">GDMCC 1.2596</strain>
    </source>
</reference>
<comment type="caution">
    <text evidence="2">The sequence shown here is derived from an EMBL/GenBank/DDBJ whole genome shotgun (WGS) entry which is preliminary data.</text>
</comment>